<evidence type="ECO:0000256" key="3">
    <source>
        <dbReference type="ARBA" id="ARBA00010617"/>
    </source>
</evidence>
<organism evidence="14 15">
    <name type="scientific">Dictyostelium purpureum</name>
    <name type="common">Slime mold</name>
    <dbReference type="NCBI Taxonomy" id="5786"/>
    <lineage>
        <taxon>Eukaryota</taxon>
        <taxon>Amoebozoa</taxon>
        <taxon>Evosea</taxon>
        <taxon>Eumycetozoa</taxon>
        <taxon>Dictyostelia</taxon>
        <taxon>Dictyosteliales</taxon>
        <taxon>Dictyosteliaceae</taxon>
        <taxon>Dictyostelium</taxon>
    </lineage>
</organism>
<feature type="compositionally biased region" description="Low complexity" evidence="13">
    <location>
        <begin position="157"/>
        <end position="178"/>
    </location>
</feature>
<evidence type="ECO:0000256" key="8">
    <source>
        <dbReference type="ARBA" id="ARBA00023002"/>
    </source>
</evidence>
<dbReference type="Pfam" id="PF00067">
    <property type="entry name" value="p450"/>
    <property type="match status" value="1"/>
</dbReference>
<dbReference type="RefSeq" id="XP_003286608.1">
    <property type="nucleotide sequence ID" value="XM_003286560.1"/>
</dbReference>
<evidence type="ECO:0000256" key="2">
    <source>
        <dbReference type="ARBA" id="ARBA00004167"/>
    </source>
</evidence>
<dbReference type="GO" id="GO:0004497">
    <property type="term" value="F:monooxygenase activity"/>
    <property type="evidence" value="ECO:0007669"/>
    <property type="project" value="UniProtKB-KW"/>
</dbReference>
<dbReference type="GO" id="GO:0020037">
    <property type="term" value="F:heme binding"/>
    <property type="evidence" value="ECO:0007669"/>
    <property type="project" value="InterPro"/>
</dbReference>
<evidence type="ECO:0000256" key="1">
    <source>
        <dbReference type="ARBA" id="ARBA00001971"/>
    </source>
</evidence>
<dbReference type="InterPro" id="IPR002401">
    <property type="entry name" value="Cyt_P450_E_grp-I"/>
</dbReference>
<dbReference type="Gene3D" id="1.10.630.10">
    <property type="entry name" value="Cytochrome P450"/>
    <property type="match status" value="1"/>
</dbReference>
<feature type="region of interest" description="Disordered" evidence="13">
    <location>
        <begin position="257"/>
        <end position="279"/>
    </location>
</feature>
<reference evidence="15" key="1">
    <citation type="journal article" date="2011" name="Genome Biol.">
        <title>Comparative genomics of the social amoebae Dictyostelium discoideum and Dictyostelium purpureum.</title>
        <authorList>
            <consortium name="US DOE Joint Genome Institute (JGI-PGF)"/>
            <person name="Sucgang R."/>
            <person name="Kuo A."/>
            <person name="Tian X."/>
            <person name="Salerno W."/>
            <person name="Parikh A."/>
            <person name="Feasley C.L."/>
            <person name="Dalin E."/>
            <person name="Tu H."/>
            <person name="Huang E."/>
            <person name="Barry K."/>
            <person name="Lindquist E."/>
            <person name="Shapiro H."/>
            <person name="Bruce D."/>
            <person name="Schmutz J."/>
            <person name="Salamov A."/>
            <person name="Fey P."/>
            <person name="Gaudet P."/>
            <person name="Anjard C."/>
            <person name="Babu M.M."/>
            <person name="Basu S."/>
            <person name="Bushmanova Y."/>
            <person name="van der Wel H."/>
            <person name="Katoh-Kurasawa M."/>
            <person name="Dinh C."/>
            <person name="Coutinho P.M."/>
            <person name="Saito T."/>
            <person name="Elias M."/>
            <person name="Schaap P."/>
            <person name="Kay R.R."/>
            <person name="Henrissat B."/>
            <person name="Eichinger L."/>
            <person name="Rivero F."/>
            <person name="Putnam N.H."/>
            <person name="West C.M."/>
            <person name="Loomis W.F."/>
            <person name="Chisholm R.L."/>
            <person name="Shaulsky G."/>
            <person name="Strassmann J.E."/>
            <person name="Queller D.C."/>
            <person name="Kuspa A."/>
            <person name="Grigoriev I.V."/>
        </authorList>
    </citation>
    <scope>NUCLEOTIDE SEQUENCE [LARGE SCALE GENOMIC DNA]</scope>
    <source>
        <strain evidence="15">QSDP1</strain>
    </source>
</reference>
<keyword evidence="10" id="KW-0503">Monooxygenase</keyword>
<dbReference type="PANTHER" id="PTHR24303">
    <property type="entry name" value="HEME-BINDING MONOOXYGENASE FAMILY"/>
    <property type="match status" value="1"/>
</dbReference>
<dbReference type="PRINTS" id="PR00463">
    <property type="entry name" value="EP450I"/>
</dbReference>
<dbReference type="VEuPathDB" id="AmoebaDB:DICPUDRAFT_150587"/>
<dbReference type="InParanoid" id="F0ZGQ3"/>
<name>F0ZGQ3_DICPU</name>
<feature type="binding site" description="axial binding residue" evidence="12">
    <location>
        <position position="1149"/>
    </location>
    <ligand>
        <name>heme</name>
        <dbReference type="ChEBI" id="CHEBI:30413"/>
    </ligand>
    <ligandPart>
        <name>Fe</name>
        <dbReference type="ChEBI" id="CHEBI:18248"/>
    </ligandPart>
</feature>
<dbReference type="InterPro" id="IPR017972">
    <property type="entry name" value="Cyt_P450_CS"/>
</dbReference>
<keyword evidence="7" id="KW-1133">Transmembrane helix</keyword>
<feature type="region of interest" description="Disordered" evidence="13">
    <location>
        <begin position="123"/>
        <end position="178"/>
    </location>
</feature>
<dbReference type="CDD" id="cd20617">
    <property type="entry name" value="CYP1_2-like"/>
    <property type="match status" value="1"/>
</dbReference>
<dbReference type="FunCoup" id="F0ZGQ3">
    <property type="interactions" value="24"/>
</dbReference>
<keyword evidence="4 12" id="KW-0349">Heme</keyword>
<feature type="compositionally biased region" description="Low complexity" evidence="13">
    <location>
        <begin position="621"/>
        <end position="640"/>
    </location>
</feature>
<keyword evidence="8" id="KW-0560">Oxidoreductase</keyword>
<sequence>MSSTTISAMIMGAADGDLNYLNSTPIGSSLLDDMGLDEDDFQTSTFDVYIPEKYDSKLMSDFEYISKNANRFLDTSNNEKENCTNTCRDYAIQGEILKFFIIVRPPNDSKKKQKQQKIQELLKQKQNQQTINQINTSTPPPTKLNVTSPTLVVSDTNSSENIDSNNNNNNNNNNIDSIDSNQVENVTVLQPSTSSSQNLLFELQLRLASDYEKSTKDNQNPLNIIDYNPKHTFVNTEMRNDHISSSKSVTSYLRQNTLNVPNNNSNNNNSNSNSNNNNNNKFLGDIIEINSPLTFKDPSSTYQKPNFFRLSNGDVVFPIEVPIYIREINEDKLITMVIKINRPKNNRNNNIYNSMDNKLERLTQAGMNKKTTSSTVGSTALNISSSNSSSISKTILKNFQLIQPMKIYLQTQQLTVPIGNRNLVSVTLENTHPTLPITIKNLDIYLFHVLNMESLTLIDTIQGQTSVPIHRQIGNLVKVNEHYIIKNLTSYQLPIQLEPSNQYSMVLSVEPTSVQKVLQPMDGFHTKVKLSWEIPSSCGQILSLYELKVNPPFTTDLMVSTDNKSPVTINEKFFVKFNISNLSNSSKNLTIIIPPPVIKQNQSVVTGAANASVGVTTTPATKNDSSNSNNTTNNKKSGSNLPVLKSSSSGKLINNTPNNNSSSNSTPKYVPVESHIQFSEMGNRSLLAFDEIQRNSVNLLCLEKSVHIGPVEPKNSISVSIEFIPLSNNRIYEINKKIPGPGGVIIFGNLLDLKFQVHEKLYEWYKKYGPVYRVRFGSVETVVLTEYSTLKSAFIDQSEIFHSRYERKSRTNVNKGLNIANSNGEYWSLLKNTMMREMTNNKLKKQEHVIEKQSFLLCEYFEKQVASTESKISSDPINNIVKMYSFNVILTLLFNVEFPYSHNSYQSELISTISRYFKSTGLPFPSDFIPILYPLLKNKPKQYYDDYASVKKLICKITDEHLEKNMGGHSQSPNDFENFEPNNIMEAFLKQYKLGKIPYDGVLSTLMDIILAGSDTSGNTILFAIIALANHPSIQEKLYNELKSTVNEKVSYYSDWKLKTPYLLAVIKEVKRLYPAAPISVPHCLSEDTIILGHKIAKGTQIIQNIFSTHISPKNCLNPLEFCPERFLSVKTFDDEPKVLTFGIGSRTCVGSALADFEIYSVLAHLFRKFKFSNPDPNGHPLNDRGEFGLALQAPNTIIKCELRN</sequence>
<dbReference type="AlphaFoldDB" id="F0ZGQ3"/>
<feature type="region of interest" description="Disordered" evidence="13">
    <location>
        <begin position="616"/>
        <end position="668"/>
    </location>
</feature>
<dbReference type="OrthoDB" id="20036at2759"/>
<comment type="subcellular location">
    <subcellularLocation>
        <location evidence="2">Membrane</location>
        <topology evidence="2">Single-pass membrane protein</topology>
    </subcellularLocation>
</comment>
<dbReference type="InterPro" id="IPR001128">
    <property type="entry name" value="Cyt_P450"/>
</dbReference>
<dbReference type="GO" id="GO:0016020">
    <property type="term" value="C:membrane"/>
    <property type="evidence" value="ECO:0007669"/>
    <property type="project" value="UniProtKB-SubCell"/>
</dbReference>
<feature type="compositionally biased region" description="Polar residues" evidence="13">
    <location>
        <begin position="144"/>
        <end position="156"/>
    </location>
</feature>
<dbReference type="GeneID" id="10503981"/>
<proteinExistence type="inferred from homology"/>
<dbReference type="GO" id="GO:0016705">
    <property type="term" value="F:oxidoreductase activity, acting on paired donors, with incorporation or reduction of molecular oxygen"/>
    <property type="evidence" value="ECO:0007669"/>
    <property type="project" value="InterPro"/>
</dbReference>
<feature type="compositionally biased region" description="Low complexity" evidence="13">
    <location>
        <begin position="123"/>
        <end position="136"/>
    </location>
</feature>
<dbReference type="STRING" id="5786.F0ZGQ3"/>
<feature type="compositionally biased region" description="Low complexity" evidence="13">
    <location>
        <begin position="654"/>
        <end position="667"/>
    </location>
</feature>
<keyword evidence="9 12" id="KW-0408">Iron</keyword>
<evidence type="ECO:0000256" key="9">
    <source>
        <dbReference type="ARBA" id="ARBA00023004"/>
    </source>
</evidence>
<evidence type="ECO:0000256" key="10">
    <source>
        <dbReference type="ARBA" id="ARBA00023033"/>
    </source>
</evidence>
<dbReference type="Proteomes" id="UP000001064">
    <property type="component" value="Unassembled WGS sequence"/>
</dbReference>
<evidence type="ECO:0000256" key="13">
    <source>
        <dbReference type="SAM" id="MobiDB-lite"/>
    </source>
</evidence>
<comment type="cofactor">
    <cofactor evidence="1 12">
        <name>heme</name>
        <dbReference type="ChEBI" id="CHEBI:30413"/>
    </cofactor>
</comment>
<evidence type="ECO:0000313" key="14">
    <source>
        <dbReference type="EMBL" id="EGC36886.1"/>
    </source>
</evidence>
<evidence type="ECO:0000256" key="12">
    <source>
        <dbReference type="PIRSR" id="PIRSR602401-1"/>
    </source>
</evidence>
<gene>
    <name evidence="14" type="ORF">DICPUDRAFT_150587</name>
</gene>
<dbReference type="InterPro" id="IPR036396">
    <property type="entry name" value="Cyt_P450_sf"/>
</dbReference>
<evidence type="ECO:0000256" key="11">
    <source>
        <dbReference type="ARBA" id="ARBA00023136"/>
    </source>
</evidence>
<evidence type="ECO:0000313" key="15">
    <source>
        <dbReference type="Proteomes" id="UP000001064"/>
    </source>
</evidence>
<dbReference type="PRINTS" id="PR00385">
    <property type="entry name" value="P450"/>
</dbReference>
<evidence type="ECO:0008006" key="16">
    <source>
        <dbReference type="Google" id="ProtNLM"/>
    </source>
</evidence>
<evidence type="ECO:0000256" key="4">
    <source>
        <dbReference type="ARBA" id="ARBA00022617"/>
    </source>
</evidence>
<comment type="similarity">
    <text evidence="3">Belongs to the cytochrome P450 family.</text>
</comment>
<feature type="compositionally biased region" description="Low complexity" evidence="13">
    <location>
        <begin position="262"/>
        <end position="279"/>
    </location>
</feature>
<protein>
    <recommendedName>
        <fullName evidence="16">Cytochrome P450 family protein</fullName>
    </recommendedName>
</protein>
<keyword evidence="6 12" id="KW-0479">Metal-binding</keyword>
<keyword evidence="5" id="KW-0812">Transmembrane</keyword>
<keyword evidence="11" id="KW-0472">Membrane</keyword>
<dbReference type="PROSITE" id="PS00086">
    <property type="entry name" value="CYTOCHROME_P450"/>
    <property type="match status" value="1"/>
</dbReference>
<evidence type="ECO:0000256" key="7">
    <source>
        <dbReference type="ARBA" id="ARBA00022989"/>
    </source>
</evidence>
<dbReference type="SUPFAM" id="SSF48264">
    <property type="entry name" value="Cytochrome P450"/>
    <property type="match status" value="1"/>
</dbReference>
<dbReference type="EMBL" id="GL871014">
    <property type="protein sequence ID" value="EGC36886.1"/>
    <property type="molecule type" value="Genomic_DNA"/>
</dbReference>
<dbReference type="eggNOG" id="KOG0156">
    <property type="taxonomic scope" value="Eukaryota"/>
</dbReference>
<dbReference type="GO" id="GO:0005506">
    <property type="term" value="F:iron ion binding"/>
    <property type="evidence" value="ECO:0007669"/>
    <property type="project" value="InterPro"/>
</dbReference>
<accession>F0ZGQ3</accession>
<dbReference type="KEGG" id="dpp:DICPUDRAFT_150587"/>
<dbReference type="PANTHER" id="PTHR24303:SF8">
    <property type="entry name" value="CYTOCHROME P450 513D1-RELATED"/>
    <property type="match status" value="1"/>
</dbReference>
<evidence type="ECO:0000256" key="5">
    <source>
        <dbReference type="ARBA" id="ARBA00022692"/>
    </source>
</evidence>
<keyword evidence="15" id="KW-1185">Reference proteome</keyword>
<evidence type="ECO:0000256" key="6">
    <source>
        <dbReference type="ARBA" id="ARBA00022723"/>
    </source>
</evidence>